<dbReference type="Pfam" id="PF14416">
    <property type="entry name" value="PMR5N"/>
    <property type="match status" value="1"/>
</dbReference>
<keyword evidence="1" id="KW-1133">Transmembrane helix</keyword>
<evidence type="ECO:0000313" key="4">
    <source>
        <dbReference type="Proteomes" id="UP000298416"/>
    </source>
</evidence>
<dbReference type="InterPro" id="IPR029962">
    <property type="entry name" value="TBL"/>
</dbReference>
<gene>
    <name evidence="3" type="ORF">SASPL_156072</name>
</gene>
<feature type="domain" description="Trichome birefringence-like N-terminal" evidence="2">
    <location>
        <begin position="61"/>
        <end position="114"/>
    </location>
</feature>
<dbReference type="PANTHER" id="PTHR32285">
    <property type="entry name" value="PROTEIN TRICHOME BIREFRINGENCE-LIKE 9-RELATED"/>
    <property type="match status" value="1"/>
</dbReference>
<reference evidence="3" key="1">
    <citation type="submission" date="2018-01" db="EMBL/GenBank/DDBJ databases">
        <authorList>
            <person name="Mao J.F."/>
        </authorList>
    </citation>
    <scope>NUCLEOTIDE SEQUENCE</scope>
    <source>
        <strain evidence="3">Huo1</strain>
        <tissue evidence="3">Leaf</tissue>
    </source>
</reference>
<keyword evidence="1" id="KW-0472">Membrane</keyword>
<name>A0A8X8VXC1_SALSN</name>
<dbReference type="PANTHER" id="PTHR32285:SF11">
    <property type="entry name" value="PROTEIN TRICHOME BIREFRINGENCE-LIKE 34"/>
    <property type="match status" value="1"/>
</dbReference>
<keyword evidence="1" id="KW-0812">Transmembrane</keyword>
<sequence>MVKKSNVSSDFLAAAVDVRCSFQTLVVLLVAALVVGAVYLTAESGYLMQEDEEEQKVRPAGCDLFSGRWVYDNESYPLYKEEECTFMSDQLACGKFGRSDLNFQHWRWQPHQCDLPRRILD</sequence>
<keyword evidence="4" id="KW-1185">Reference proteome</keyword>
<evidence type="ECO:0000259" key="2">
    <source>
        <dbReference type="Pfam" id="PF14416"/>
    </source>
</evidence>
<proteinExistence type="predicted"/>
<comment type="caution">
    <text evidence="3">The sequence shown here is derived from an EMBL/GenBank/DDBJ whole genome shotgun (WGS) entry which is preliminary data.</text>
</comment>
<evidence type="ECO:0000256" key="1">
    <source>
        <dbReference type="SAM" id="Phobius"/>
    </source>
</evidence>
<dbReference type="GO" id="GO:0016413">
    <property type="term" value="F:O-acetyltransferase activity"/>
    <property type="evidence" value="ECO:0007669"/>
    <property type="project" value="InterPro"/>
</dbReference>
<dbReference type="AlphaFoldDB" id="A0A8X8VXC1"/>
<feature type="transmembrane region" description="Helical" evidence="1">
    <location>
        <begin position="20"/>
        <end position="40"/>
    </location>
</feature>
<dbReference type="InterPro" id="IPR025846">
    <property type="entry name" value="TBL_N"/>
</dbReference>
<accession>A0A8X8VXC1</accession>
<dbReference type="Proteomes" id="UP000298416">
    <property type="component" value="Unassembled WGS sequence"/>
</dbReference>
<dbReference type="GO" id="GO:0005794">
    <property type="term" value="C:Golgi apparatus"/>
    <property type="evidence" value="ECO:0007669"/>
    <property type="project" value="TreeGrafter"/>
</dbReference>
<reference evidence="3" key="2">
    <citation type="submission" date="2020-08" db="EMBL/GenBank/DDBJ databases">
        <title>Plant Genome Project.</title>
        <authorList>
            <person name="Zhang R.-G."/>
        </authorList>
    </citation>
    <scope>NUCLEOTIDE SEQUENCE</scope>
    <source>
        <strain evidence="3">Huo1</strain>
        <tissue evidence="3">Leaf</tissue>
    </source>
</reference>
<evidence type="ECO:0000313" key="3">
    <source>
        <dbReference type="EMBL" id="KAG6384130.1"/>
    </source>
</evidence>
<dbReference type="EMBL" id="PNBA02000263">
    <property type="protein sequence ID" value="KAG6384130.1"/>
    <property type="molecule type" value="Genomic_DNA"/>
</dbReference>
<organism evidence="3">
    <name type="scientific">Salvia splendens</name>
    <name type="common">Scarlet sage</name>
    <dbReference type="NCBI Taxonomy" id="180675"/>
    <lineage>
        <taxon>Eukaryota</taxon>
        <taxon>Viridiplantae</taxon>
        <taxon>Streptophyta</taxon>
        <taxon>Embryophyta</taxon>
        <taxon>Tracheophyta</taxon>
        <taxon>Spermatophyta</taxon>
        <taxon>Magnoliopsida</taxon>
        <taxon>eudicotyledons</taxon>
        <taxon>Gunneridae</taxon>
        <taxon>Pentapetalae</taxon>
        <taxon>asterids</taxon>
        <taxon>lamiids</taxon>
        <taxon>Lamiales</taxon>
        <taxon>Lamiaceae</taxon>
        <taxon>Nepetoideae</taxon>
        <taxon>Mentheae</taxon>
        <taxon>Salviinae</taxon>
        <taxon>Salvia</taxon>
        <taxon>Salvia subgen. Calosphace</taxon>
        <taxon>core Calosphace</taxon>
    </lineage>
</organism>
<protein>
    <recommendedName>
        <fullName evidence="2">Trichome birefringence-like N-terminal domain-containing protein</fullName>
    </recommendedName>
</protein>